<feature type="compositionally biased region" description="Low complexity" evidence="1">
    <location>
        <begin position="34"/>
        <end position="45"/>
    </location>
</feature>
<feature type="signal peptide" evidence="2">
    <location>
        <begin position="1"/>
        <end position="20"/>
    </location>
</feature>
<evidence type="ECO:0000313" key="4">
    <source>
        <dbReference type="Proteomes" id="UP000192739"/>
    </source>
</evidence>
<feature type="region of interest" description="Disordered" evidence="1">
    <location>
        <begin position="26"/>
        <end position="47"/>
    </location>
</feature>
<evidence type="ECO:0008006" key="5">
    <source>
        <dbReference type="Google" id="ProtNLM"/>
    </source>
</evidence>
<evidence type="ECO:0000256" key="2">
    <source>
        <dbReference type="SAM" id="SignalP"/>
    </source>
</evidence>
<dbReference type="InterPro" id="IPR038637">
    <property type="entry name" value="NPCBM_sf"/>
</dbReference>
<dbReference type="Gene3D" id="2.60.120.1060">
    <property type="entry name" value="NPCBM/NEW2 domain"/>
    <property type="match status" value="1"/>
</dbReference>
<dbReference type="PROSITE" id="PS51257">
    <property type="entry name" value="PROKAR_LIPOPROTEIN"/>
    <property type="match status" value="1"/>
</dbReference>
<keyword evidence="2" id="KW-0732">Signal</keyword>
<gene>
    <name evidence="3" type="ORF">BST27_00455</name>
</gene>
<protein>
    <recommendedName>
        <fullName evidence="5">Glycosyl hydrolase family 98 putative carbohydrate-binding module domain-containing protein</fullName>
    </recommendedName>
</protein>
<dbReference type="EMBL" id="MVHT01000001">
    <property type="protein sequence ID" value="ORB10636.1"/>
    <property type="molecule type" value="Genomic_DNA"/>
</dbReference>
<sequence length="188" mass="19820">MFRRLAARIIIAIMAISVLGGCETTERRSAPQRSTITSSTTLTSTGPASVPLYEQFEAQNSDGPNGKPINATLAGTNYRNSTGMWVGCSGRPATTTYRLRGMFARLKAVAGLQPHTPAELAVKATVAVNGNVVKVFTIRRTDTERIDLDVSGADSLVVTAIAADNSRCTTSQTPYGALGDAMLTPIGL</sequence>
<reference evidence="3 4" key="1">
    <citation type="submission" date="2017-02" db="EMBL/GenBank/DDBJ databases">
        <title>The new phylogeny of genus Mycobacterium.</title>
        <authorList>
            <person name="Tortoli E."/>
            <person name="Trovato A."/>
            <person name="Cirillo D.M."/>
        </authorList>
    </citation>
    <scope>NUCLEOTIDE SEQUENCE [LARGE SCALE GENOMIC DNA]</scope>
    <source>
        <strain evidence="3 4">DSM 44049</strain>
    </source>
</reference>
<dbReference type="AlphaFoldDB" id="A0A1X0G9A0"/>
<keyword evidence="4" id="KW-1185">Reference proteome</keyword>
<comment type="caution">
    <text evidence="3">The sequence shown here is derived from an EMBL/GenBank/DDBJ whole genome shotgun (WGS) entry which is preliminary data.</text>
</comment>
<accession>A0A1X0G9A0</accession>
<evidence type="ECO:0000313" key="3">
    <source>
        <dbReference type="EMBL" id="ORB10636.1"/>
    </source>
</evidence>
<proteinExistence type="predicted"/>
<feature type="chain" id="PRO_5038552057" description="Glycosyl hydrolase family 98 putative carbohydrate-binding module domain-containing protein" evidence="2">
    <location>
        <begin position="21"/>
        <end position="188"/>
    </location>
</feature>
<evidence type="ECO:0000256" key="1">
    <source>
        <dbReference type="SAM" id="MobiDB-lite"/>
    </source>
</evidence>
<dbReference type="Proteomes" id="UP000192739">
    <property type="component" value="Unassembled WGS sequence"/>
</dbReference>
<organism evidence="3 4">
    <name type="scientific">Mycobacterium intermedium</name>
    <dbReference type="NCBI Taxonomy" id="28445"/>
    <lineage>
        <taxon>Bacteria</taxon>
        <taxon>Bacillati</taxon>
        <taxon>Actinomycetota</taxon>
        <taxon>Actinomycetes</taxon>
        <taxon>Mycobacteriales</taxon>
        <taxon>Mycobacteriaceae</taxon>
        <taxon>Mycobacterium</taxon>
        <taxon>Mycobacterium simiae complex</taxon>
    </lineage>
</organism>
<name>A0A1X0G9A0_MYCIE</name>